<dbReference type="AlphaFoldDB" id="A0AAW2VN03"/>
<reference evidence="1" key="1">
    <citation type="submission" date="2020-06" db="EMBL/GenBank/DDBJ databases">
        <authorList>
            <person name="Li T."/>
            <person name="Hu X."/>
            <person name="Zhang T."/>
            <person name="Song X."/>
            <person name="Zhang H."/>
            <person name="Dai N."/>
            <person name="Sheng W."/>
            <person name="Hou X."/>
            <person name="Wei L."/>
        </authorList>
    </citation>
    <scope>NUCLEOTIDE SEQUENCE</scope>
    <source>
        <strain evidence="1">G02</strain>
        <tissue evidence="1">Leaf</tissue>
    </source>
</reference>
<dbReference type="EMBL" id="JACGWJ010000003">
    <property type="protein sequence ID" value="KAL0430673.1"/>
    <property type="molecule type" value="Genomic_DNA"/>
</dbReference>
<evidence type="ECO:0000313" key="1">
    <source>
        <dbReference type="EMBL" id="KAL0430673.1"/>
    </source>
</evidence>
<comment type="caution">
    <text evidence="1">The sequence shown here is derived from an EMBL/GenBank/DDBJ whole genome shotgun (WGS) entry which is preliminary data.</text>
</comment>
<accession>A0AAW2VN03</accession>
<sequence>MGGRLATVHGTYRLGELCREPLDFGRTGTVPSTVSDLGLGYGFGRRFPSWTRHHGYYLGSSS</sequence>
<organism evidence="1">
    <name type="scientific">Sesamum radiatum</name>
    <name type="common">Black benniseed</name>
    <dbReference type="NCBI Taxonomy" id="300843"/>
    <lineage>
        <taxon>Eukaryota</taxon>
        <taxon>Viridiplantae</taxon>
        <taxon>Streptophyta</taxon>
        <taxon>Embryophyta</taxon>
        <taxon>Tracheophyta</taxon>
        <taxon>Spermatophyta</taxon>
        <taxon>Magnoliopsida</taxon>
        <taxon>eudicotyledons</taxon>
        <taxon>Gunneridae</taxon>
        <taxon>Pentapetalae</taxon>
        <taxon>asterids</taxon>
        <taxon>lamiids</taxon>
        <taxon>Lamiales</taxon>
        <taxon>Pedaliaceae</taxon>
        <taxon>Sesamum</taxon>
    </lineage>
</organism>
<proteinExistence type="predicted"/>
<protein>
    <submittedName>
        <fullName evidence="1">Uncharacterized protein</fullName>
    </submittedName>
</protein>
<gene>
    <name evidence="1" type="ORF">Sradi_0693300</name>
</gene>
<reference evidence="1" key="2">
    <citation type="journal article" date="2024" name="Plant">
        <title>Genomic evolution and insights into agronomic trait innovations of Sesamum species.</title>
        <authorList>
            <person name="Miao H."/>
            <person name="Wang L."/>
            <person name="Qu L."/>
            <person name="Liu H."/>
            <person name="Sun Y."/>
            <person name="Le M."/>
            <person name="Wang Q."/>
            <person name="Wei S."/>
            <person name="Zheng Y."/>
            <person name="Lin W."/>
            <person name="Duan Y."/>
            <person name="Cao H."/>
            <person name="Xiong S."/>
            <person name="Wang X."/>
            <person name="Wei L."/>
            <person name="Li C."/>
            <person name="Ma Q."/>
            <person name="Ju M."/>
            <person name="Zhao R."/>
            <person name="Li G."/>
            <person name="Mu C."/>
            <person name="Tian Q."/>
            <person name="Mei H."/>
            <person name="Zhang T."/>
            <person name="Gao T."/>
            <person name="Zhang H."/>
        </authorList>
    </citation>
    <scope>NUCLEOTIDE SEQUENCE</scope>
    <source>
        <strain evidence="1">G02</strain>
    </source>
</reference>
<name>A0AAW2VN03_SESRA</name>